<dbReference type="FunFam" id="1.10.3470.10:FF:000001">
    <property type="entry name" value="Vitamin B12 ABC transporter permease BtuC"/>
    <property type="match status" value="1"/>
</dbReference>
<feature type="transmembrane region" description="Helical" evidence="8">
    <location>
        <begin position="297"/>
        <end position="319"/>
    </location>
</feature>
<sequence>MIPNKELQLPRSWWTPVACIVVGCAFLFGAMIGPAGPVWWRVPGELLDHLPWISVHSGASNLESTVLWQIRMPRVVLAGIVGAMLSLAGASFQGVFRNPLVDPYLLGVAGGAGLGATVVIVTGRAASSSWPIDPLPLAAFVGGLLAVLVTYTVGSAFGSSKTSSATLVLAGVAVTSLATALQTFMLQRNTDVVRQVYSWILGRLSTATWGDVRLVLPYVIISSGVLLWHRRLLDVLRVGDDEAQSLGARVTRIRLTVVIAATLGTAAVVSVSGLIGFVGIVVPHVVRLLAGSSYRRILPLTVLFGAAFLIIADIPGRILSDPAETPIGVVTAFLGAPFFIVVLRSRQGTSR</sequence>
<name>A0A6J6JHM9_9ZZZZ</name>
<feature type="transmembrane region" description="Helical" evidence="8">
    <location>
        <begin position="75"/>
        <end position="92"/>
    </location>
</feature>
<reference evidence="11" key="1">
    <citation type="submission" date="2020-05" db="EMBL/GenBank/DDBJ databases">
        <authorList>
            <person name="Chiriac C."/>
            <person name="Salcher M."/>
            <person name="Ghai R."/>
            <person name="Kavagutti S V."/>
        </authorList>
    </citation>
    <scope>NUCLEOTIDE SEQUENCE</scope>
</reference>
<gene>
    <name evidence="9" type="ORF">UFOPK1421_01204</name>
    <name evidence="10" type="ORF">UFOPK1820_00619</name>
    <name evidence="11" type="ORF">UFOPK1960_00987</name>
    <name evidence="12" type="ORF">UFOPK4275_00526</name>
    <name evidence="13" type="ORF">UFOPK4422_00552</name>
</gene>
<proteinExistence type="inferred from homology"/>
<evidence type="ECO:0000256" key="5">
    <source>
        <dbReference type="ARBA" id="ARBA00022692"/>
    </source>
</evidence>
<dbReference type="InterPro" id="IPR000522">
    <property type="entry name" value="ABC_transptr_permease_BtuC"/>
</dbReference>
<evidence type="ECO:0000256" key="2">
    <source>
        <dbReference type="ARBA" id="ARBA00007935"/>
    </source>
</evidence>
<dbReference type="EMBL" id="CAFBRX010000041">
    <property type="protein sequence ID" value="CAB5118169.1"/>
    <property type="molecule type" value="Genomic_DNA"/>
</dbReference>
<feature type="transmembrane region" description="Helical" evidence="8">
    <location>
        <begin position="325"/>
        <end position="343"/>
    </location>
</feature>
<feature type="transmembrane region" description="Helical" evidence="8">
    <location>
        <begin position="207"/>
        <end position="228"/>
    </location>
</feature>
<evidence type="ECO:0000256" key="1">
    <source>
        <dbReference type="ARBA" id="ARBA00004651"/>
    </source>
</evidence>
<dbReference type="CDD" id="cd06550">
    <property type="entry name" value="TM_ABC_iron-siderophores_like"/>
    <property type="match status" value="1"/>
</dbReference>
<dbReference type="AlphaFoldDB" id="A0A6J6JHM9"/>
<dbReference type="EMBL" id="CAFBQJ010000071">
    <property type="protein sequence ID" value="CAB5047887.1"/>
    <property type="molecule type" value="Genomic_DNA"/>
</dbReference>
<accession>A0A6J6JHM9</accession>
<feature type="transmembrane region" description="Helical" evidence="8">
    <location>
        <begin position="135"/>
        <end position="153"/>
    </location>
</feature>
<dbReference type="PANTHER" id="PTHR30472">
    <property type="entry name" value="FERRIC ENTEROBACTIN TRANSPORT SYSTEM PERMEASE PROTEIN"/>
    <property type="match status" value="1"/>
</dbReference>
<protein>
    <submittedName>
        <fullName evidence="11">Unannotated protein</fullName>
    </submittedName>
</protein>
<evidence type="ECO:0000256" key="3">
    <source>
        <dbReference type="ARBA" id="ARBA00022448"/>
    </source>
</evidence>
<dbReference type="EMBL" id="CAEZSL010000146">
    <property type="protein sequence ID" value="CAB4549816.1"/>
    <property type="molecule type" value="Genomic_DNA"/>
</dbReference>
<evidence type="ECO:0000313" key="9">
    <source>
        <dbReference type="EMBL" id="CAB4549816.1"/>
    </source>
</evidence>
<dbReference type="EMBL" id="CAEZUK010000079">
    <property type="protein sequence ID" value="CAB4599280.1"/>
    <property type="molecule type" value="Genomic_DNA"/>
</dbReference>
<comment type="similarity">
    <text evidence="2">Belongs to the binding-protein-dependent transport system permease family. FecCD subfamily.</text>
</comment>
<dbReference type="EMBL" id="CAEZVL010000159">
    <property type="protein sequence ID" value="CAB4636115.1"/>
    <property type="molecule type" value="Genomic_DNA"/>
</dbReference>
<dbReference type="GO" id="GO:0005886">
    <property type="term" value="C:plasma membrane"/>
    <property type="evidence" value="ECO:0007669"/>
    <property type="project" value="UniProtKB-SubCell"/>
</dbReference>
<feature type="transmembrane region" description="Helical" evidence="8">
    <location>
        <begin position="104"/>
        <end position="123"/>
    </location>
</feature>
<comment type="subcellular location">
    <subcellularLocation>
        <location evidence="1">Cell membrane</location>
        <topology evidence="1">Multi-pass membrane protein</topology>
    </subcellularLocation>
</comment>
<keyword evidence="5 8" id="KW-0812">Transmembrane</keyword>
<evidence type="ECO:0000256" key="6">
    <source>
        <dbReference type="ARBA" id="ARBA00022989"/>
    </source>
</evidence>
<evidence type="ECO:0000313" key="11">
    <source>
        <dbReference type="EMBL" id="CAB4636115.1"/>
    </source>
</evidence>
<keyword evidence="4" id="KW-1003">Cell membrane</keyword>
<evidence type="ECO:0000313" key="10">
    <source>
        <dbReference type="EMBL" id="CAB4599280.1"/>
    </source>
</evidence>
<keyword evidence="6 8" id="KW-1133">Transmembrane helix</keyword>
<evidence type="ECO:0000313" key="12">
    <source>
        <dbReference type="EMBL" id="CAB5047887.1"/>
    </source>
</evidence>
<dbReference type="PROSITE" id="PS51257">
    <property type="entry name" value="PROKAR_LIPOPROTEIN"/>
    <property type="match status" value="1"/>
</dbReference>
<feature type="transmembrane region" description="Helical" evidence="8">
    <location>
        <begin position="12"/>
        <end position="32"/>
    </location>
</feature>
<keyword evidence="3" id="KW-0813">Transport</keyword>
<dbReference type="Pfam" id="PF01032">
    <property type="entry name" value="FecCD"/>
    <property type="match status" value="1"/>
</dbReference>
<dbReference type="Gene3D" id="1.10.3470.10">
    <property type="entry name" value="ABC transporter involved in vitamin B12 uptake, BtuC"/>
    <property type="match status" value="1"/>
</dbReference>
<feature type="transmembrane region" description="Helical" evidence="8">
    <location>
        <begin position="255"/>
        <end position="285"/>
    </location>
</feature>
<dbReference type="InterPro" id="IPR037294">
    <property type="entry name" value="ABC_BtuC-like"/>
</dbReference>
<dbReference type="SUPFAM" id="SSF81345">
    <property type="entry name" value="ABC transporter involved in vitamin B12 uptake, BtuC"/>
    <property type="match status" value="1"/>
</dbReference>
<evidence type="ECO:0000313" key="13">
    <source>
        <dbReference type="EMBL" id="CAB5118169.1"/>
    </source>
</evidence>
<dbReference type="PANTHER" id="PTHR30472:SF25">
    <property type="entry name" value="ABC TRANSPORTER PERMEASE PROTEIN MJ0876-RELATED"/>
    <property type="match status" value="1"/>
</dbReference>
<feature type="transmembrane region" description="Helical" evidence="8">
    <location>
        <begin position="165"/>
        <end position="186"/>
    </location>
</feature>
<organism evidence="11">
    <name type="scientific">freshwater metagenome</name>
    <dbReference type="NCBI Taxonomy" id="449393"/>
    <lineage>
        <taxon>unclassified sequences</taxon>
        <taxon>metagenomes</taxon>
        <taxon>ecological metagenomes</taxon>
    </lineage>
</organism>
<evidence type="ECO:0000256" key="4">
    <source>
        <dbReference type="ARBA" id="ARBA00022475"/>
    </source>
</evidence>
<evidence type="ECO:0000256" key="8">
    <source>
        <dbReference type="SAM" id="Phobius"/>
    </source>
</evidence>
<keyword evidence="7 8" id="KW-0472">Membrane</keyword>
<evidence type="ECO:0000256" key="7">
    <source>
        <dbReference type="ARBA" id="ARBA00023136"/>
    </source>
</evidence>
<dbReference type="GO" id="GO:0022857">
    <property type="term" value="F:transmembrane transporter activity"/>
    <property type="evidence" value="ECO:0007669"/>
    <property type="project" value="InterPro"/>
</dbReference>